<reference evidence="5 6" key="1">
    <citation type="submission" date="2016-10" db="EMBL/GenBank/DDBJ databases">
        <authorList>
            <person name="Varghese N."/>
            <person name="Submissions S."/>
        </authorList>
    </citation>
    <scope>NUCLEOTIDE SEQUENCE [LARGE SCALE GENOMIC DNA]</scope>
    <source>
        <strain evidence="5 6">UNC380MFSha3.1</strain>
    </source>
</reference>
<comment type="caution">
    <text evidence="5">The sequence shown here is derived from an EMBL/GenBank/DDBJ whole genome shotgun (WGS) entry which is preliminary data.</text>
</comment>
<accession>A0A7Z7CX97</accession>
<keyword evidence="2 5" id="KW-0238">DNA-binding</keyword>
<dbReference type="SMART" id="SM00895">
    <property type="entry name" value="FCD"/>
    <property type="match status" value="1"/>
</dbReference>
<dbReference type="PROSITE" id="PS50949">
    <property type="entry name" value="HTH_GNTR"/>
    <property type="match status" value="1"/>
</dbReference>
<evidence type="ECO:0000256" key="2">
    <source>
        <dbReference type="ARBA" id="ARBA00023125"/>
    </source>
</evidence>
<dbReference type="SUPFAM" id="SSF46785">
    <property type="entry name" value="Winged helix' DNA-binding domain"/>
    <property type="match status" value="1"/>
</dbReference>
<keyword evidence="3" id="KW-0804">Transcription</keyword>
<dbReference type="GO" id="GO:0003677">
    <property type="term" value="F:DNA binding"/>
    <property type="evidence" value="ECO:0007669"/>
    <property type="project" value="UniProtKB-KW"/>
</dbReference>
<dbReference type="InterPro" id="IPR000524">
    <property type="entry name" value="Tscrpt_reg_HTH_GntR"/>
</dbReference>
<dbReference type="InterPro" id="IPR008920">
    <property type="entry name" value="TF_FadR/GntR_C"/>
</dbReference>
<dbReference type="SMART" id="SM00345">
    <property type="entry name" value="HTH_GNTR"/>
    <property type="match status" value="1"/>
</dbReference>
<dbReference type="SUPFAM" id="SSF48008">
    <property type="entry name" value="GntR ligand-binding domain-like"/>
    <property type="match status" value="1"/>
</dbReference>
<evidence type="ECO:0000259" key="4">
    <source>
        <dbReference type="PROSITE" id="PS50949"/>
    </source>
</evidence>
<dbReference type="RefSeq" id="WP_028496909.1">
    <property type="nucleotide sequence ID" value="NZ_FOQZ01000001.1"/>
</dbReference>
<dbReference type="Gene3D" id="1.20.120.530">
    <property type="entry name" value="GntR ligand-binding domain-like"/>
    <property type="match status" value="1"/>
</dbReference>
<evidence type="ECO:0000256" key="3">
    <source>
        <dbReference type="ARBA" id="ARBA00023163"/>
    </source>
</evidence>
<dbReference type="Pfam" id="PF00392">
    <property type="entry name" value="GntR"/>
    <property type="match status" value="1"/>
</dbReference>
<sequence>MNTDQNTAPGHVLLTDIAYRGVRDLLMSGQLSPVRRLVESRLAVELDVSRTPLRQALVRLESDGLIRREEDGFYPTVPHLPEIRELYELRRIIERQGIDRIIAAGDSLHHDQSILRDLCDQWAALGADRPEPSPDIVLMDEEFHEQLLTASGSRVLVESLRSVNAKIRLVRMYDYITADRVEATITEHLAILRALLASDLETGKKLLEHNIDAGFQIVQQRAGNALGPMFLR</sequence>
<organism evidence="5 6">
    <name type="scientific">Microbacterium saccharophilum</name>
    <dbReference type="NCBI Taxonomy" id="1213358"/>
    <lineage>
        <taxon>Bacteria</taxon>
        <taxon>Bacillati</taxon>
        <taxon>Actinomycetota</taxon>
        <taxon>Actinomycetes</taxon>
        <taxon>Micrococcales</taxon>
        <taxon>Microbacteriaceae</taxon>
        <taxon>Microbacterium</taxon>
    </lineage>
</organism>
<dbReference type="Pfam" id="PF07729">
    <property type="entry name" value="FCD"/>
    <property type="match status" value="1"/>
</dbReference>
<dbReference type="Proteomes" id="UP000198702">
    <property type="component" value="Unassembled WGS sequence"/>
</dbReference>
<dbReference type="InterPro" id="IPR036388">
    <property type="entry name" value="WH-like_DNA-bd_sf"/>
</dbReference>
<protein>
    <submittedName>
        <fullName evidence="5">DNA-binding transcriptional regulator, GntR family</fullName>
    </submittedName>
</protein>
<evidence type="ECO:0000256" key="1">
    <source>
        <dbReference type="ARBA" id="ARBA00023015"/>
    </source>
</evidence>
<dbReference type="PANTHER" id="PTHR43537:SF45">
    <property type="entry name" value="GNTR FAMILY REGULATORY PROTEIN"/>
    <property type="match status" value="1"/>
</dbReference>
<dbReference type="InterPro" id="IPR011711">
    <property type="entry name" value="GntR_C"/>
</dbReference>
<dbReference type="InterPro" id="IPR036390">
    <property type="entry name" value="WH_DNA-bd_sf"/>
</dbReference>
<dbReference type="AlphaFoldDB" id="A0A7Z7CX97"/>
<keyword evidence="1" id="KW-0805">Transcription regulation</keyword>
<dbReference type="GO" id="GO:0003700">
    <property type="term" value="F:DNA-binding transcription factor activity"/>
    <property type="evidence" value="ECO:0007669"/>
    <property type="project" value="InterPro"/>
</dbReference>
<dbReference type="Gene3D" id="1.10.10.10">
    <property type="entry name" value="Winged helix-like DNA-binding domain superfamily/Winged helix DNA-binding domain"/>
    <property type="match status" value="1"/>
</dbReference>
<dbReference type="EMBL" id="FOQZ01000001">
    <property type="protein sequence ID" value="SFI18044.1"/>
    <property type="molecule type" value="Genomic_DNA"/>
</dbReference>
<name>A0A7Z7CX97_9MICO</name>
<gene>
    <name evidence="5" type="ORF">SAMN04487751_0148</name>
</gene>
<dbReference type="PRINTS" id="PR00035">
    <property type="entry name" value="HTHGNTR"/>
</dbReference>
<dbReference type="PANTHER" id="PTHR43537">
    <property type="entry name" value="TRANSCRIPTIONAL REGULATOR, GNTR FAMILY"/>
    <property type="match status" value="1"/>
</dbReference>
<feature type="domain" description="HTH gntR-type" evidence="4">
    <location>
        <begin position="12"/>
        <end position="78"/>
    </location>
</feature>
<evidence type="ECO:0000313" key="5">
    <source>
        <dbReference type="EMBL" id="SFI18044.1"/>
    </source>
</evidence>
<proteinExistence type="predicted"/>
<evidence type="ECO:0000313" key="6">
    <source>
        <dbReference type="Proteomes" id="UP000198702"/>
    </source>
</evidence>